<dbReference type="EMBL" id="JBHRYJ010000001">
    <property type="protein sequence ID" value="MFC3674210.1"/>
    <property type="molecule type" value="Genomic_DNA"/>
</dbReference>
<reference evidence="10" key="1">
    <citation type="journal article" date="2019" name="Int. J. Syst. Evol. Microbiol.">
        <title>The Global Catalogue of Microorganisms (GCM) 10K type strain sequencing project: providing services to taxonomists for standard genome sequencing and annotation.</title>
        <authorList>
            <consortium name="The Broad Institute Genomics Platform"/>
            <consortium name="The Broad Institute Genome Sequencing Center for Infectious Disease"/>
            <person name="Wu L."/>
            <person name="Ma J."/>
        </authorList>
    </citation>
    <scope>NUCLEOTIDE SEQUENCE [LARGE SCALE GENOMIC DNA]</scope>
    <source>
        <strain evidence="10">KCTC 42182</strain>
    </source>
</reference>
<keyword evidence="4 6" id="KW-0413">Isomerase</keyword>
<evidence type="ECO:0000259" key="8">
    <source>
        <dbReference type="SMART" id="SM00363"/>
    </source>
</evidence>
<dbReference type="InterPro" id="IPR000748">
    <property type="entry name" value="PsdUridine_synth_RsuA/RluB/E/F"/>
</dbReference>
<dbReference type="NCBIfam" id="TIGR00093">
    <property type="entry name" value="pseudouridine synthase"/>
    <property type="match status" value="1"/>
</dbReference>
<evidence type="ECO:0000256" key="1">
    <source>
        <dbReference type="ARBA" id="ARBA00000073"/>
    </source>
</evidence>
<evidence type="ECO:0000256" key="6">
    <source>
        <dbReference type="RuleBase" id="RU003887"/>
    </source>
</evidence>
<dbReference type="CDD" id="cd00165">
    <property type="entry name" value="S4"/>
    <property type="match status" value="1"/>
</dbReference>
<dbReference type="Proteomes" id="UP001595711">
    <property type="component" value="Unassembled WGS sequence"/>
</dbReference>
<dbReference type="PROSITE" id="PS01149">
    <property type="entry name" value="PSI_RSU"/>
    <property type="match status" value="1"/>
</dbReference>
<protein>
    <recommendedName>
        <fullName evidence="6">Pseudouridine synthase</fullName>
        <ecNumber evidence="6">5.4.99.-</ecNumber>
    </recommendedName>
</protein>
<dbReference type="RefSeq" id="WP_379720754.1">
    <property type="nucleotide sequence ID" value="NZ_JBHRYJ010000001.1"/>
</dbReference>
<dbReference type="PANTHER" id="PTHR47683:SF3">
    <property type="entry name" value="RIBOSOMAL LARGE SUBUNIT PSEUDOURIDINE SYNTHASE B"/>
    <property type="match status" value="1"/>
</dbReference>
<dbReference type="Pfam" id="PF01479">
    <property type="entry name" value="S4"/>
    <property type="match status" value="1"/>
</dbReference>
<accession>A0ABV7V9U1</accession>
<dbReference type="Gene3D" id="3.30.70.1560">
    <property type="entry name" value="Alpha-L RNA-binding motif"/>
    <property type="match status" value="1"/>
</dbReference>
<evidence type="ECO:0000313" key="9">
    <source>
        <dbReference type="EMBL" id="MFC3674210.1"/>
    </source>
</evidence>
<dbReference type="InterPro" id="IPR006145">
    <property type="entry name" value="PsdUridine_synth_RsuA/RluA"/>
</dbReference>
<organism evidence="9 10">
    <name type="scientific">Ferrovibrio xuzhouensis</name>
    <dbReference type="NCBI Taxonomy" id="1576914"/>
    <lineage>
        <taxon>Bacteria</taxon>
        <taxon>Pseudomonadati</taxon>
        <taxon>Pseudomonadota</taxon>
        <taxon>Alphaproteobacteria</taxon>
        <taxon>Rhodospirillales</taxon>
        <taxon>Rhodospirillaceae</taxon>
        <taxon>Ferrovibrio</taxon>
    </lineage>
</organism>
<evidence type="ECO:0000256" key="2">
    <source>
        <dbReference type="ARBA" id="ARBA00008348"/>
    </source>
</evidence>
<keyword evidence="10" id="KW-1185">Reference proteome</keyword>
<dbReference type="InterPro" id="IPR036986">
    <property type="entry name" value="S4_RNA-bd_sf"/>
</dbReference>
<proteinExistence type="inferred from homology"/>
<gene>
    <name evidence="9" type="ORF">ACFOOQ_01565</name>
</gene>
<dbReference type="SUPFAM" id="SSF55174">
    <property type="entry name" value="Alpha-L RNA-binding motif"/>
    <property type="match status" value="1"/>
</dbReference>
<dbReference type="InterPro" id="IPR002942">
    <property type="entry name" value="S4_RNA-bd"/>
</dbReference>
<dbReference type="Gene3D" id="3.30.70.580">
    <property type="entry name" value="Pseudouridine synthase I, catalytic domain, N-terminal subdomain"/>
    <property type="match status" value="1"/>
</dbReference>
<dbReference type="InterPro" id="IPR042092">
    <property type="entry name" value="PsdUridine_s_RsuA/RluB/E/F_cat"/>
</dbReference>
<comment type="similarity">
    <text evidence="2 6">Belongs to the pseudouridine synthase RsuA family.</text>
</comment>
<evidence type="ECO:0000256" key="4">
    <source>
        <dbReference type="ARBA" id="ARBA00023235"/>
    </source>
</evidence>
<dbReference type="EC" id="5.4.99.-" evidence="6"/>
<dbReference type="GO" id="GO:0016853">
    <property type="term" value="F:isomerase activity"/>
    <property type="evidence" value="ECO:0007669"/>
    <property type="project" value="UniProtKB-KW"/>
</dbReference>
<feature type="region of interest" description="Disordered" evidence="7">
    <location>
        <begin position="245"/>
        <end position="289"/>
    </location>
</feature>
<dbReference type="PROSITE" id="PS50889">
    <property type="entry name" value="S4"/>
    <property type="match status" value="1"/>
</dbReference>
<dbReference type="InterPro" id="IPR020103">
    <property type="entry name" value="PsdUridine_synth_cat_dom_sf"/>
</dbReference>
<name>A0ABV7V9U1_9PROT</name>
<dbReference type="SMART" id="SM00363">
    <property type="entry name" value="S4"/>
    <property type="match status" value="1"/>
</dbReference>
<keyword evidence="3 5" id="KW-0694">RNA-binding</keyword>
<dbReference type="InterPro" id="IPR018496">
    <property type="entry name" value="PsdUridine_synth_RsuA/RluB_CS"/>
</dbReference>
<sequence length="289" mass="31898">MSDETEGEDKGEEKGERIAKRLARAGLCSRRDAERWIEEGRVSVNGKKLSTPAFVVGPDDRIVVDGKPVGGPEKTRLWLYHKPRSLMTTHRDPEGRPTVFEKLPKDMPRVISIGRLDYNSEGLLLLTNDGALARKLELPSTGWLRRYRVRVHGHPTDETLAELQQGVTIEGIAYGAIEAKVERAQGDNTWLIVSLREGKNREVRRVMEHLGHQVSRLIRVAYGPFQLGTLPPDGVKEIPGKIVAEQTGTSVAAGRDGTKPKKPGGWAKAAPRKKPGIKKKPATAGKPRP</sequence>
<dbReference type="SUPFAM" id="SSF55120">
    <property type="entry name" value="Pseudouridine synthase"/>
    <property type="match status" value="1"/>
</dbReference>
<comment type="catalytic activity">
    <reaction evidence="1">
        <text>a uridine in RNA = a pseudouridine in RNA</text>
        <dbReference type="Rhea" id="RHEA:48348"/>
        <dbReference type="Rhea" id="RHEA-COMP:12068"/>
        <dbReference type="Rhea" id="RHEA-COMP:12069"/>
        <dbReference type="ChEBI" id="CHEBI:65314"/>
        <dbReference type="ChEBI" id="CHEBI:65315"/>
    </reaction>
</comment>
<dbReference type="InterPro" id="IPR050343">
    <property type="entry name" value="RsuA_PseudoU_synthase"/>
</dbReference>
<dbReference type="Gene3D" id="3.10.290.10">
    <property type="entry name" value="RNA-binding S4 domain"/>
    <property type="match status" value="1"/>
</dbReference>
<comment type="caution">
    <text evidence="9">The sequence shown here is derived from an EMBL/GenBank/DDBJ whole genome shotgun (WGS) entry which is preliminary data.</text>
</comment>
<evidence type="ECO:0000256" key="3">
    <source>
        <dbReference type="ARBA" id="ARBA00022884"/>
    </source>
</evidence>
<dbReference type="PANTHER" id="PTHR47683">
    <property type="entry name" value="PSEUDOURIDINE SYNTHASE FAMILY PROTEIN-RELATED"/>
    <property type="match status" value="1"/>
</dbReference>
<evidence type="ECO:0000256" key="5">
    <source>
        <dbReference type="PROSITE-ProRule" id="PRU00182"/>
    </source>
</evidence>
<dbReference type="InterPro" id="IPR020094">
    <property type="entry name" value="TruA/RsuA/RluB/E/F_N"/>
</dbReference>
<evidence type="ECO:0000256" key="7">
    <source>
        <dbReference type="SAM" id="MobiDB-lite"/>
    </source>
</evidence>
<dbReference type="Pfam" id="PF00849">
    <property type="entry name" value="PseudoU_synth_2"/>
    <property type="match status" value="1"/>
</dbReference>
<evidence type="ECO:0000313" key="10">
    <source>
        <dbReference type="Proteomes" id="UP001595711"/>
    </source>
</evidence>
<feature type="domain" description="RNA-binding S4" evidence="8">
    <location>
        <begin position="16"/>
        <end position="76"/>
    </location>
</feature>
<feature type="compositionally biased region" description="Basic residues" evidence="7">
    <location>
        <begin position="270"/>
        <end position="289"/>
    </location>
</feature>